<name>A0A3N4MIB5_9BACT</name>
<dbReference type="Proteomes" id="UP000279089">
    <property type="component" value="Unassembled WGS sequence"/>
</dbReference>
<proteinExistence type="predicted"/>
<evidence type="ECO:0008006" key="3">
    <source>
        <dbReference type="Google" id="ProtNLM"/>
    </source>
</evidence>
<organism evidence="1 2">
    <name type="scientific">Chitinophaga barathri</name>
    <dbReference type="NCBI Taxonomy" id="1647451"/>
    <lineage>
        <taxon>Bacteria</taxon>
        <taxon>Pseudomonadati</taxon>
        <taxon>Bacteroidota</taxon>
        <taxon>Chitinophagia</taxon>
        <taxon>Chitinophagales</taxon>
        <taxon>Chitinophagaceae</taxon>
        <taxon>Chitinophaga</taxon>
    </lineage>
</organism>
<comment type="caution">
    <text evidence="1">The sequence shown here is derived from an EMBL/GenBank/DDBJ whole genome shotgun (WGS) entry which is preliminary data.</text>
</comment>
<reference evidence="2" key="1">
    <citation type="submission" date="2018-11" db="EMBL/GenBank/DDBJ databases">
        <title>Chitinophaga lutea sp.nov., isolate from arsenic contaminated soil.</title>
        <authorList>
            <person name="Zong Y."/>
        </authorList>
    </citation>
    <scope>NUCLEOTIDE SEQUENCE [LARGE SCALE GENOMIC DNA]</scope>
    <source>
        <strain evidence="2">YLT18</strain>
    </source>
</reference>
<dbReference type="AlphaFoldDB" id="A0A3N4MIB5"/>
<keyword evidence="2" id="KW-1185">Reference proteome</keyword>
<dbReference type="OrthoDB" id="680586at2"/>
<evidence type="ECO:0000313" key="1">
    <source>
        <dbReference type="EMBL" id="RPD41537.1"/>
    </source>
</evidence>
<gene>
    <name evidence="1" type="ORF">EG028_09520</name>
</gene>
<protein>
    <recommendedName>
        <fullName evidence="3">RHS repeat protein</fullName>
    </recommendedName>
</protein>
<evidence type="ECO:0000313" key="2">
    <source>
        <dbReference type="Proteomes" id="UP000279089"/>
    </source>
</evidence>
<dbReference type="EMBL" id="RMBX01000004">
    <property type="protein sequence ID" value="RPD41537.1"/>
    <property type="molecule type" value="Genomic_DNA"/>
</dbReference>
<dbReference type="Gene3D" id="2.180.10.10">
    <property type="entry name" value="RHS repeat-associated core"/>
    <property type="match status" value="1"/>
</dbReference>
<accession>A0A3N4MIB5</accession>
<dbReference type="InterPro" id="IPR006530">
    <property type="entry name" value="YD"/>
</dbReference>
<dbReference type="NCBIfam" id="TIGR01643">
    <property type="entry name" value="YD_repeat_2x"/>
    <property type="match status" value="1"/>
</dbReference>
<sequence>MHIRFKLPGTLVLLRSSKPNMRKLTTILLLLALGTAARAQYYYQDVYNTAQTAATMALFKTNKVSFQHVKTLDANQETDNDFICIRGTNATFRQLRAVTQSSVSGKSVLTSTFSASGRLTRTVDSTLNNISTMQYQYTPEGALAEIQAGSRGTEDKFRTSEKRRFVYDSTGRLAQLVIKKEGLDSSIVVFKTDTSGRVTEEAAPGRQRVYYNYDAQGRLTDVLRYHPSRKRMLPDYNFEYDGSGRLAQMTVVNIETGDYLVWKYSYDEKGLPAREDCYGKGKELLGMVRYTYEFFQ</sequence>